<dbReference type="Proteomes" id="UP000471435">
    <property type="component" value="Unassembled WGS sequence"/>
</dbReference>
<comment type="caution">
    <text evidence="2">The sequence shown here is derived from an EMBL/GenBank/DDBJ whole genome shotgun (WGS) entry which is preliminary data.</text>
</comment>
<accession>A0A6I4V2S6</accession>
<proteinExistence type="predicted"/>
<keyword evidence="1" id="KW-0732">Signal</keyword>
<dbReference type="AlphaFoldDB" id="A0A6I4V2S6"/>
<feature type="signal peptide" evidence="1">
    <location>
        <begin position="1"/>
        <end position="25"/>
    </location>
</feature>
<dbReference type="RefSeq" id="WP_160730447.1">
    <property type="nucleotide sequence ID" value="NZ_WTYP01000001.1"/>
</dbReference>
<gene>
    <name evidence="2" type="ORF">GRI43_07915</name>
</gene>
<keyword evidence="3" id="KW-1185">Reference proteome</keyword>
<organism evidence="2 3">
    <name type="scientific">Pontixanthobacter luteolus</name>
    <dbReference type="NCBI Taxonomy" id="295089"/>
    <lineage>
        <taxon>Bacteria</taxon>
        <taxon>Pseudomonadati</taxon>
        <taxon>Pseudomonadota</taxon>
        <taxon>Alphaproteobacteria</taxon>
        <taxon>Sphingomonadales</taxon>
        <taxon>Erythrobacteraceae</taxon>
        <taxon>Pontixanthobacter</taxon>
    </lineage>
</organism>
<evidence type="ECO:0000313" key="2">
    <source>
        <dbReference type="EMBL" id="MXP47316.1"/>
    </source>
</evidence>
<sequence>MRFIQSLRPISAALAITLISAPAAGQTSIDPPAGDWTHRGVDVSFPETVGGFGRGQATEFTSDGRDAAIGYKYNNADGTLNVTVYVYPDYSDLSCSQIFLDARNNVAEYRGAELSGQGFISPPDGGDTDFGLGARYRLPANSMREGYPALISDVYLYCPPGDKWLVKYRASWTGSEATFPDVGSFLRRIDWPADLRSNL</sequence>
<dbReference type="OrthoDB" id="7391781at2"/>
<evidence type="ECO:0000313" key="3">
    <source>
        <dbReference type="Proteomes" id="UP000471435"/>
    </source>
</evidence>
<feature type="chain" id="PRO_5026001818" evidence="1">
    <location>
        <begin position="26"/>
        <end position="199"/>
    </location>
</feature>
<reference evidence="2 3" key="1">
    <citation type="submission" date="2019-12" db="EMBL/GenBank/DDBJ databases">
        <title>Genomic-based taxomic classification of the family Erythrobacteraceae.</title>
        <authorList>
            <person name="Xu L."/>
        </authorList>
    </citation>
    <scope>NUCLEOTIDE SEQUENCE [LARGE SCALE GENOMIC DNA]</scope>
    <source>
        <strain evidence="2 3">SW-109</strain>
    </source>
</reference>
<name>A0A6I4V2S6_9SPHN</name>
<dbReference type="EMBL" id="WTYP01000001">
    <property type="protein sequence ID" value="MXP47316.1"/>
    <property type="molecule type" value="Genomic_DNA"/>
</dbReference>
<evidence type="ECO:0000256" key="1">
    <source>
        <dbReference type="SAM" id="SignalP"/>
    </source>
</evidence>
<protein>
    <submittedName>
        <fullName evidence="2">Uncharacterized protein</fullName>
    </submittedName>
</protein>